<dbReference type="Proteomes" id="UP000199433">
    <property type="component" value="Unassembled WGS sequence"/>
</dbReference>
<gene>
    <name evidence="7" type="primary">recO</name>
    <name evidence="9" type="ORF">SAMN04488098_100128</name>
</gene>
<keyword evidence="5 7" id="KW-0234">DNA repair</keyword>
<dbReference type="EMBL" id="FNFK01000001">
    <property type="protein sequence ID" value="SDJ60201.1"/>
    <property type="molecule type" value="Genomic_DNA"/>
</dbReference>
<comment type="function">
    <text evidence="7">Involved in DNA repair and RecF pathway recombination.</text>
</comment>
<dbReference type="InterPro" id="IPR012340">
    <property type="entry name" value="NA-bd_OB-fold"/>
</dbReference>
<feature type="domain" description="DNA replication/recombination mediator RecO N-terminal" evidence="8">
    <location>
        <begin position="4"/>
        <end position="81"/>
    </location>
</feature>
<dbReference type="HAMAP" id="MF_00201">
    <property type="entry name" value="RecO"/>
    <property type="match status" value="1"/>
</dbReference>
<dbReference type="RefSeq" id="WP_091263975.1">
    <property type="nucleotide sequence ID" value="NZ_FNFK01000001.1"/>
</dbReference>
<dbReference type="OrthoDB" id="9797083at2"/>
<evidence type="ECO:0000256" key="6">
    <source>
        <dbReference type="ARBA" id="ARBA00033409"/>
    </source>
</evidence>
<dbReference type="Gene3D" id="1.20.1440.120">
    <property type="entry name" value="Recombination protein O, C-terminal domain"/>
    <property type="match status" value="1"/>
</dbReference>
<accession>A0A1G8V2E7</accession>
<evidence type="ECO:0000256" key="7">
    <source>
        <dbReference type="HAMAP-Rule" id="MF_00201"/>
    </source>
</evidence>
<evidence type="ECO:0000256" key="5">
    <source>
        <dbReference type="ARBA" id="ARBA00023204"/>
    </source>
</evidence>
<dbReference type="Pfam" id="PF11967">
    <property type="entry name" value="RecO_N"/>
    <property type="match status" value="1"/>
</dbReference>
<dbReference type="NCBIfam" id="TIGR00613">
    <property type="entry name" value="reco"/>
    <property type="match status" value="1"/>
</dbReference>
<evidence type="ECO:0000256" key="2">
    <source>
        <dbReference type="ARBA" id="ARBA00021310"/>
    </source>
</evidence>
<dbReference type="Pfam" id="PF02565">
    <property type="entry name" value="RecO_C"/>
    <property type="match status" value="1"/>
</dbReference>
<evidence type="ECO:0000256" key="4">
    <source>
        <dbReference type="ARBA" id="ARBA00023172"/>
    </source>
</evidence>
<comment type="similarity">
    <text evidence="1 7">Belongs to the RecO family.</text>
</comment>
<dbReference type="InterPro" id="IPR022572">
    <property type="entry name" value="DNA_rep/recomb_RecO_N"/>
</dbReference>
<dbReference type="Gene3D" id="2.40.50.140">
    <property type="entry name" value="Nucleic acid-binding proteins"/>
    <property type="match status" value="1"/>
</dbReference>
<name>A0A1G8V2E7_9LACT</name>
<dbReference type="PANTHER" id="PTHR33991">
    <property type="entry name" value="DNA REPAIR PROTEIN RECO"/>
    <property type="match status" value="1"/>
</dbReference>
<evidence type="ECO:0000256" key="3">
    <source>
        <dbReference type="ARBA" id="ARBA00022763"/>
    </source>
</evidence>
<evidence type="ECO:0000259" key="8">
    <source>
        <dbReference type="Pfam" id="PF11967"/>
    </source>
</evidence>
<evidence type="ECO:0000313" key="10">
    <source>
        <dbReference type="Proteomes" id="UP000199433"/>
    </source>
</evidence>
<dbReference type="AlphaFoldDB" id="A0A1G8V2E7"/>
<keyword evidence="10" id="KW-1185">Reference proteome</keyword>
<dbReference type="GO" id="GO:0043590">
    <property type="term" value="C:bacterial nucleoid"/>
    <property type="evidence" value="ECO:0007669"/>
    <property type="project" value="TreeGrafter"/>
</dbReference>
<dbReference type="SUPFAM" id="SSF50249">
    <property type="entry name" value="Nucleic acid-binding proteins"/>
    <property type="match status" value="1"/>
</dbReference>
<dbReference type="InterPro" id="IPR003717">
    <property type="entry name" value="RecO"/>
</dbReference>
<dbReference type="InterPro" id="IPR042242">
    <property type="entry name" value="RecO_C"/>
</dbReference>
<dbReference type="SUPFAM" id="SSF57863">
    <property type="entry name" value="ArfGap/RecO-like zinc finger"/>
    <property type="match status" value="1"/>
</dbReference>
<keyword evidence="3 7" id="KW-0227">DNA damage</keyword>
<reference evidence="10" key="1">
    <citation type="submission" date="2016-10" db="EMBL/GenBank/DDBJ databases">
        <authorList>
            <person name="Varghese N."/>
            <person name="Submissions S."/>
        </authorList>
    </citation>
    <scope>NUCLEOTIDE SEQUENCE [LARGE SCALE GENOMIC DNA]</scope>
    <source>
        <strain evidence="10">DSM 19181</strain>
    </source>
</reference>
<dbReference type="GO" id="GO:0006310">
    <property type="term" value="P:DNA recombination"/>
    <property type="evidence" value="ECO:0007669"/>
    <property type="project" value="UniProtKB-UniRule"/>
</dbReference>
<dbReference type="InterPro" id="IPR037278">
    <property type="entry name" value="ARFGAP/RecO"/>
</dbReference>
<evidence type="ECO:0000256" key="1">
    <source>
        <dbReference type="ARBA" id="ARBA00007452"/>
    </source>
</evidence>
<sequence>MSQLEEVEGLVLSVRKHRERDYLVKLFTDRYGKLMFFVRGTKNPNFKLRSAIQPFARASFIADIRSEGLSFIRDAKNVQSYTSVQTDIFKTAYATYIAQLADAALEDRKADPLLFEQLLTGMDRFEEDFDPEIIMNIFEIRFFRYFGVMPEFRGCVFCGLTDGPFDYSSRHHGLLCPKHFHEDERRLHASPKAIHFIRLFSVVSFDKINTISLKQETKTEIQRVIDILYDELVGLNLKSKRFIKKMHQWENLLKREED</sequence>
<dbReference type="PANTHER" id="PTHR33991:SF1">
    <property type="entry name" value="DNA REPAIR PROTEIN RECO"/>
    <property type="match status" value="1"/>
</dbReference>
<dbReference type="GO" id="GO:0006302">
    <property type="term" value="P:double-strand break repair"/>
    <property type="evidence" value="ECO:0007669"/>
    <property type="project" value="TreeGrafter"/>
</dbReference>
<keyword evidence="4 7" id="KW-0233">DNA recombination</keyword>
<organism evidence="9 10">
    <name type="scientific">Alkalibacterium thalassium</name>
    <dbReference type="NCBI Taxonomy" id="426701"/>
    <lineage>
        <taxon>Bacteria</taxon>
        <taxon>Bacillati</taxon>
        <taxon>Bacillota</taxon>
        <taxon>Bacilli</taxon>
        <taxon>Lactobacillales</taxon>
        <taxon>Carnobacteriaceae</taxon>
        <taxon>Alkalibacterium</taxon>
    </lineage>
</organism>
<evidence type="ECO:0000313" key="9">
    <source>
        <dbReference type="EMBL" id="SDJ60201.1"/>
    </source>
</evidence>
<dbReference type="STRING" id="426701.SAMN04488098_100128"/>
<proteinExistence type="inferred from homology"/>
<protein>
    <recommendedName>
        <fullName evidence="2 7">DNA repair protein RecO</fullName>
    </recommendedName>
    <alternativeName>
        <fullName evidence="6 7">Recombination protein O</fullName>
    </alternativeName>
</protein>